<dbReference type="SUPFAM" id="SSF54637">
    <property type="entry name" value="Thioesterase/thiol ester dehydrase-isomerase"/>
    <property type="match status" value="1"/>
</dbReference>
<dbReference type="GO" id="GO:0004318">
    <property type="term" value="F:enoyl-[acyl-carrier-protein] reductase (NADH) activity"/>
    <property type="evidence" value="ECO:0007669"/>
    <property type="project" value="InterPro"/>
</dbReference>
<dbReference type="Gene3D" id="1.20.930.70">
    <property type="match status" value="1"/>
</dbReference>
<dbReference type="InterPro" id="IPR016035">
    <property type="entry name" value="Acyl_Trfase/lysoPLipase"/>
</dbReference>
<dbReference type="PANTHER" id="PTHR10982:SF21">
    <property type="entry name" value="FATTY ACID SYNTHASE SUBUNIT BETA"/>
    <property type="match status" value="1"/>
</dbReference>
<dbReference type="GO" id="GO:0006633">
    <property type="term" value="P:fatty acid biosynthetic process"/>
    <property type="evidence" value="ECO:0007669"/>
    <property type="project" value="InterPro"/>
</dbReference>
<dbReference type="InterPro" id="IPR014030">
    <property type="entry name" value="Ketoacyl_synth_N"/>
</dbReference>
<evidence type="ECO:0000256" key="3">
    <source>
        <dbReference type="ARBA" id="ARBA00022553"/>
    </source>
</evidence>
<evidence type="ECO:0000313" key="11">
    <source>
        <dbReference type="Proteomes" id="UP000235122"/>
    </source>
</evidence>
<dbReference type="GO" id="GO:0004315">
    <property type="term" value="F:3-oxoacyl-[acyl-carrier-protein] synthase activity"/>
    <property type="evidence" value="ECO:0007669"/>
    <property type="project" value="InterPro"/>
</dbReference>
<dbReference type="InterPro" id="IPR016039">
    <property type="entry name" value="Thiolase-like"/>
</dbReference>
<feature type="compositionally biased region" description="Low complexity" evidence="8">
    <location>
        <begin position="1690"/>
        <end position="1699"/>
    </location>
</feature>
<dbReference type="InterPro" id="IPR018201">
    <property type="entry name" value="Ketoacyl_synth_AS"/>
</dbReference>
<dbReference type="SMART" id="SM00825">
    <property type="entry name" value="PKS_KS"/>
    <property type="match status" value="1"/>
</dbReference>
<comment type="caution">
    <text evidence="10">The sequence shown here is derived from an EMBL/GenBank/DDBJ whole genome shotgun (WGS) entry which is preliminary data.</text>
</comment>
<dbReference type="SMART" id="SM00827">
    <property type="entry name" value="PKS_AT"/>
    <property type="match status" value="1"/>
</dbReference>
<dbReference type="Pfam" id="PF01575">
    <property type="entry name" value="MaoC_dehydratas"/>
    <property type="match status" value="1"/>
</dbReference>
<dbReference type="InterPro" id="IPR032088">
    <property type="entry name" value="SAT"/>
</dbReference>
<dbReference type="Gene3D" id="3.30.70.250">
    <property type="entry name" value="Malonyl-CoA ACP transacylase, ACP-binding"/>
    <property type="match status" value="1"/>
</dbReference>
<dbReference type="Gene3D" id="3.10.129.10">
    <property type="entry name" value="Hotdog Thioesterase"/>
    <property type="match status" value="1"/>
</dbReference>
<name>A0A2I1IM20_9ACTO</name>
<gene>
    <name evidence="10" type="ORF">CYJ19_08185</name>
</gene>
<dbReference type="Proteomes" id="UP000235122">
    <property type="component" value="Unassembled WGS sequence"/>
</dbReference>
<keyword evidence="3" id="KW-0597">Phosphoprotein</keyword>
<dbReference type="Pfam" id="PF08354">
    <property type="entry name" value="Fas1-AflB-like_hel"/>
    <property type="match status" value="1"/>
</dbReference>
<dbReference type="Gene3D" id="3.20.20.70">
    <property type="entry name" value="Aldolase class I"/>
    <property type="match status" value="1"/>
</dbReference>
<dbReference type="GO" id="GO:0005835">
    <property type="term" value="C:fatty acid synthase complex"/>
    <property type="evidence" value="ECO:0007669"/>
    <property type="project" value="InterPro"/>
</dbReference>
<dbReference type="Pfam" id="PF02801">
    <property type="entry name" value="Ketoacyl-synt_C"/>
    <property type="match status" value="1"/>
</dbReference>
<dbReference type="RefSeq" id="WP_024331207.1">
    <property type="nucleotide sequence ID" value="NZ_KQ955224.1"/>
</dbReference>
<evidence type="ECO:0000256" key="7">
    <source>
        <dbReference type="ARBA" id="ARBA00023002"/>
    </source>
</evidence>
<keyword evidence="2" id="KW-0596">Phosphopantetheine</keyword>
<dbReference type="InterPro" id="IPR029069">
    <property type="entry name" value="HotDog_dom_sf"/>
</dbReference>
<dbReference type="SUPFAM" id="SSF52151">
    <property type="entry name" value="FabD/lysophospholipase-like"/>
    <property type="match status" value="2"/>
</dbReference>
<dbReference type="GO" id="GO:0004312">
    <property type="term" value="F:fatty acid synthase activity"/>
    <property type="evidence" value="ECO:0007669"/>
    <property type="project" value="InterPro"/>
</dbReference>
<dbReference type="SUPFAM" id="SSF53901">
    <property type="entry name" value="Thiolase-like"/>
    <property type="match status" value="2"/>
</dbReference>
<feature type="region of interest" description="Disordered" evidence="8">
    <location>
        <begin position="1132"/>
        <end position="1151"/>
    </location>
</feature>
<dbReference type="InterPro" id="IPR013785">
    <property type="entry name" value="Aldolase_TIM"/>
</dbReference>
<dbReference type="GeneID" id="35867382"/>
<dbReference type="PROSITE" id="PS52004">
    <property type="entry name" value="KS3_2"/>
    <property type="match status" value="1"/>
</dbReference>
<evidence type="ECO:0000313" key="10">
    <source>
        <dbReference type="EMBL" id="PKY72167.1"/>
    </source>
</evidence>
<evidence type="ECO:0000256" key="1">
    <source>
        <dbReference type="ARBA" id="ARBA00005254"/>
    </source>
</evidence>
<dbReference type="Gene3D" id="3.40.47.10">
    <property type="match status" value="1"/>
</dbReference>
<dbReference type="CDD" id="cd00828">
    <property type="entry name" value="elong_cond_enzymes"/>
    <property type="match status" value="1"/>
</dbReference>
<keyword evidence="11" id="KW-1185">Reference proteome</keyword>
<reference evidence="10 11" key="1">
    <citation type="submission" date="2017-12" db="EMBL/GenBank/DDBJ databases">
        <title>Phylogenetic diversity of female urinary microbiome.</title>
        <authorList>
            <person name="Thomas-White K."/>
            <person name="Wolfe A.J."/>
        </authorList>
    </citation>
    <scope>NUCLEOTIDE SEQUENCE [LARGE SCALE GENOMIC DNA]</scope>
    <source>
        <strain evidence="10 11">UMB0402</strain>
    </source>
</reference>
<evidence type="ECO:0000256" key="8">
    <source>
        <dbReference type="SAM" id="MobiDB-lite"/>
    </source>
</evidence>
<dbReference type="SUPFAM" id="SSF55048">
    <property type="entry name" value="Probable ACP-binding domain of malonyl-CoA ACP transacylase"/>
    <property type="match status" value="1"/>
</dbReference>
<evidence type="ECO:0000256" key="5">
    <source>
        <dbReference type="ARBA" id="ARBA00022801"/>
    </source>
</evidence>
<dbReference type="STRING" id="33007.HMPREF3198_00601"/>
<dbReference type="Gene3D" id="3.40.366.10">
    <property type="entry name" value="Malonyl-Coenzyme A Acyl Carrier Protein, domain 2"/>
    <property type="match status" value="3"/>
</dbReference>
<dbReference type="Gene3D" id="3.90.25.70">
    <property type="match status" value="1"/>
</dbReference>
<sequence length="3005" mass="320165">MKSFFEQLNVPYTLIFGGQGSAWAPQLNNLSRVAKTAKVLTSAWEKARAKVAPVILEITTSAPGGLDSLTAALEGNEDALDRASANATVSVPGITLAQFGTALTLDASSLHLRQNKPVAFLGHSQGVLGAELVRAYVDDNAAKVADLLALAILVGAAASRATAQAGAAGTRESRPMVSLRGLPLEQVQKVCQNSVSLAVYNGDKAGVLSGRPRDLEVAVARLQAQVEAANADIASRRRGGSAVNLQVDQLDVAVPFHNAILEDAVAEVSRWAKKCGIDVSQATKLARQILVEPTRWPEALRAAQAAGTRWFLNVGPGPVLAQITAPLIAGAGIGVVSVGDEHRLADLDTPGYSVSKPLDYSEFAPRLNELPNGKIAVSTKFTRLTGYSPIMLPAMTPTTVDAGIVAAAANGGYWAELAGGGQYSPEVLQKNLNNLSRLLEPGRAAQFNSMFFDRYMWNLQFGVQRIVPKARANGAAVNGVTISAGIPEVEEATKLIESLNEEGFRYVCFKPGTVEQIRQVLAIAGAAPDRDIIMQVEDGTAGGHHSWESLDDLLLATYHDIRRAKRVVLAVGGGIGTPQKAASYICGKWALAYGRQPMPVDAVMIGTAAMTVKEATTSRAVKQLLKDTPGIDDGWIGRGAERGGITSGLSHLDADMYEIENSSAKASRLIHQIGSDAEELERRRDEVIAAINKTAKPYFGDLEDMTYAQWASRTIELCYPWADPTWNDRVWDLFRHIEARLCEADHGPVETLFATVEDIEDGPAALERLLAAYPNAREVKVISADAAWFVDLCRKYVKPMPFVPVIDTQLARWWGRDTLWQSHDERFDADAVRIIPGPRSVGAIDRIDEPIAQMFARYEAGVAHEIEAAPTPVYSRLAEAPDEAAFIAATPLIEWNGNLVENPFRHSPAQCSLRQDEDGLTLVVACDSLWDGMAKRPYAVPALELPLSLPEGCAGGAYPVVDMDRLAKTAYHLLAGAAGVGSTATSGQVISQMPTYVAGEGFGEVHGEFLLGANVPAAHAAVTGAALDVELASFVPDALVGPCWPTIYGALGTATYGGYPVIEGLINAVHLDHTVRVLGDIPYGQTVTSVGRCAGVAESASGRVVRVEVSLYFEGREFAQLIERFAIRGRVTTSEPASPSPHPWSEGTQIEDTPRKLLRRMTVTAPADMTAFANVSGDFNPIHTSYSAARMAGLSAPLVHGMWLSATAQHAIRAEVEKKAGFTITAWTYAMFGMVNLNDQVSISIERVGRIRSGGLVLEATCKIGDELVSRGTALTQAPATAYVYPGQGIQKRGMGKEDRARSSRVREVWQRADRFTRAALGFSILTVVDENPTELKIGSEIYRHPAGVMNLTQFTQVALATLAYAQTERLKEEGVFQEGAAYAGHSLGEYNALAACADIFPLEKVIEIVYQRGSAMHHLVERDEAGRSNYAMGALRPNQFGVGDGQVRDYVAAVAKESGQFLEIVNYNLAGAQYAVAGTLAGLKALEADAAVRAKEWGGKRPFMLIPGIDVPFHSSVLRPGVAEFRQKLDDAIPAQIDTEKLVNRYIPNLVARPFEVSEAFAKAILEVVPSKGVAALIEHGFDDYNRAARTLLIELLAWQFASPVRWIETQKLLLSDPADGGLGIDQYIEVGLSSSPTLANLAAKTLRLPEFSDRHVEVLNVERDSERIFQKDTAPQLPQVQPAPAPVASPAEQAEQPVEAKANAHPAPQTQTVAQSGSTAPELSYDAGDGIMFLLAYANKLNLGQVEDTDTVETLTNGISSKRNQLLMDIAAEVSLPGVDGAEEADVKTLREKVREAASSYTPFGPVLSEIAATKVRALLGGAGLGVDHIGTRLEKHWALPAGWEPRVREQIVLGTREGDSVRGGSLTSLPTQVASKAEADELIDEALALVAKAQGVALTPAVGAASGGGVVDSAELDNLRSQVLGEDGILAELAKDVLARLGVQKDSTLPVAGDAGLLESVEAELGADWQKFVSPAFDPNKAVLLDDRWALYREDLAQAAAALARGEELVADERWVGAGATVAAGAKWHAGRSQNKAFFEEVAEKALQEGNFAFANDVALVTGAAPNAIAAQLVARLLWGGATVVMTASKVTQKRLQWAKNLYHEHARGEAALWLVPANLASLRDIHALTQWIGSERRETVGGKTTVTKPALLPTLAFPFAAPPVLGRLGEDPRKGLNEFRLLLTSVEATIFDLAQIGMDTAIGHRVHVILPGSPNRGTFGGDGLYGEAKASLDAICNKWKVESGWPERITLAHPRIGWVAGTNLMGGNDAIVPAAKKAGIHVYSTDEIAGELIALASPQVREQACEAPVEADLTGGLEKISLSLTELAASVEKAPAPREEKQTATVAALPSPRRPKQATAEWAKVSTPLEDMVVIVGAGEVGAWGSSRTRLEAELGISPANMSTHAVIELAWMMGLLTWKTSPTHGWYNSQDELVPEEQIHDRYANEVIARCGIRPLGDDSNLRAGGSDDVTTMYLPDSVTFEVASEEAAKAYQSADPAHTDIYFDEKWFVRKLAGAKVLVPTFVPLTRTVGGQLPDGFDPAKWGISAGMVEALDRIAAWNLVTAIDAFTSAGFTPSELLHVVHPADVASTQGTGIGGMESLRQVFLTRYLGEERPQDILQEALPNVVAAHTMQSYVGGYGSMIHPVGACATAAVSIEEGVDKIALGKADFVIAGGIDDISVESLTGFGDMNATANSAEMAAKGIDSRFFSRAGDRRRGGFVEAAGGGTVLLARGSVAAKLGLPVLGVIAYARSFADGAHTSIPAPGLGALAAGRGGKRSDLAKALAGLGLSPDDIAVVSKHDTSTNANDPNEAELHSRLAKALGRSSGNPLYVVSQKSLTGHAKGGAALFQTVGLTQIMSSGIIPANQALDCLDPAMRQWEELVWLRSPLDLAQPIKAGVLTSLGFGHVSAVVVVAHPGAFYRALADSEGEEQAKVWLERANERLAAGQANLERNMHGQVSLFQAPVSRRFSGDDRVDHEAEAAMLLDPDARLLANGKYL</sequence>
<dbReference type="EMBL" id="PKKO01000004">
    <property type="protein sequence ID" value="PKY72167.1"/>
    <property type="molecule type" value="Genomic_DNA"/>
</dbReference>
<dbReference type="InterPro" id="IPR002539">
    <property type="entry name" value="MaoC-like_dom"/>
</dbReference>
<evidence type="ECO:0000256" key="6">
    <source>
        <dbReference type="ARBA" id="ARBA00022857"/>
    </source>
</evidence>
<dbReference type="InterPro" id="IPR003965">
    <property type="entry name" value="Fatty_acid_synthase"/>
</dbReference>
<dbReference type="InterPro" id="IPR020841">
    <property type="entry name" value="PKS_Beta-ketoAc_synthase_dom"/>
</dbReference>
<dbReference type="Pfam" id="PF00698">
    <property type="entry name" value="Acyl_transf_1"/>
    <property type="match status" value="1"/>
</dbReference>
<dbReference type="SUPFAM" id="SSF51412">
    <property type="entry name" value="Inosine monophosphate dehydrogenase (IMPDH)"/>
    <property type="match status" value="1"/>
</dbReference>
<dbReference type="InterPro" id="IPR014043">
    <property type="entry name" value="Acyl_transferase_dom"/>
</dbReference>
<dbReference type="InterPro" id="IPR014031">
    <property type="entry name" value="Ketoacyl_synth_C"/>
</dbReference>
<dbReference type="InterPro" id="IPR001227">
    <property type="entry name" value="Ac_transferase_dom_sf"/>
</dbReference>
<dbReference type="PANTHER" id="PTHR10982">
    <property type="entry name" value="MALONYL COA-ACYL CARRIER PROTEIN TRANSACYLASE"/>
    <property type="match status" value="1"/>
</dbReference>
<evidence type="ECO:0000256" key="2">
    <source>
        <dbReference type="ARBA" id="ARBA00022450"/>
    </source>
</evidence>
<dbReference type="Gene3D" id="3.40.50.720">
    <property type="entry name" value="NAD(P)-binding Rossmann-like Domain"/>
    <property type="match status" value="1"/>
</dbReference>
<dbReference type="PROSITE" id="PS00606">
    <property type="entry name" value="KS3_1"/>
    <property type="match status" value="1"/>
</dbReference>
<dbReference type="InterPro" id="IPR050830">
    <property type="entry name" value="Fungal_FAS"/>
</dbReference>
<feature type="compositionally biased region" description="Polar residues" evidence="8">
    <location>
        <begin position="1710"/>
        <end position="1722"/>
    </location>
</feature>
<organism evidence="10 11">
    <name type="scientific">Winkia neuii</name>
    <dbReference type="NCBI Taxonomy" id="33007"/>
    <lineage>
        <taxon>Bacteria</taxon>
        <taxon>Bacillati</taxon>
        <taxon>Actinomycetota</taxon>
        <taxon>Actinomycetes</taxon>
        <taxon>Actinomycetales</taxon>
        <taxon>Actinomycetaceae</taxon>
        <taxon>Winkia</taxon>
    </lineage>
</organism>
<keyword evidence="4" id="KW-0808">Transferase</keyword>
<dbReference type="GO" id="GO:0016787">
    <property type="term" value="F:hydrolase activity"/>
    <property type="evidence" value="ECO:0007669"/>
    <property type="project" value="UniProtKB-KW"/>
</dbReference>
<feature type="region of interest" description="Disordered" evidence="8">
    <location>
        <begin position="2337"/>
        <end position="2359"/>
    </location>
</feature>
<accession>A0A2I1IM20</accession>
<dbReference type="Pfam" id="PF18094">
    <property type="entry name" value="DNA_pol_B_N"/>
    <property type="match status" value="1"/>
</dbReference>
<proteinExistence type="inferred from homology"/>
<dbReference type="Gene3D" id="3.30.70.2430">
    <property type="match status" value="1"/>
</dbReference>
<dbReference type="InterPro" id="IPR013565">
    <property type="entry name" value="Fas1/AflB-like_central"/>
</dbReference>
<dbReference type="SUPFAM" id="SSF51735">
    <property type="entry name" value="NAD(P)-binding Rossmann-fold domains"/>
    <property type="match status" value="1"/>
</dbReference>
<dbReference type="InterPro" id="IPR016036">
    <property type="entry name" value="Malonyl_transacylase_ACP-bd"/>
</dbReference>
<dbReference type="InterPro" id="IPR047224">
    <property type="entry name" value="FAS_alpha_su_C"/>
</dbReference>
<keyword evidence="6" id="KW-0521">NADP</keyword>
<feature type="domain" description="Ketosynthase family 3 (KS3)" evidence="9">
    <location>
        <begin position="2472"/>
        <end position="2922"/>
    </location>
</feature>
<dbReference type="PRINTS" id="PR01483">
    <property type="entry name" value="FASYNTHASE"/>
</dbReference>
<dbReference type="InterPro" id="IPR036291">
    <property type="entry name" value="NAD(P)-bd_dom_sf"/>
</dbReference>
<evidence type="ECO:0000259" key="9">
    <source>
        <dbReference type="PROSITE" id="PS52004"/>
    </source>
</evidence>
<keyword evidence="5" id="KW-0378">Hydrolase</keyword>
<dbReference type="Pfam" id="PF00109">
    <property type="entry name" value="ketoacyl-synt"/>
    <property type="match status" value="1"/>
</dbReference>
<keyword evidence="7" id="KW-0560">Oxidoreductase</keyword>
<dbReference type="FunFam" id="3.40.366.10:FF:000009">
    <property type="entry name" value="Fatty acid synthase Fas"/>
    <property type="match status" value="1"/>
</dbReference>
<evidence type="ECO:0000256" key="4">
    <source>
        <dbReference type="ARBA" id="ARBA00022679"/>
    </source>
</evidence>
<feature type="region of interest" description="Disordered" evidence="8">
    <location>
        <begin position="1669"/>
        <end position="1722"/>
    </location>
</feature>
<dbReference type="Pfam" id="PF16073">
    <property type="entry name" value="SAT"/>
    <property type="match status" value="1"/>
</dbReference>
<comment type="similarity">
    <text evidence="1">Belongs to the enoyl-CoA hydratase/isomerase family.</text>
</comment>
<protein>
    <submittedName>
        <fullName evidence="10">Type I polyketide synthase</fullName>
    </submittedName>
</protein>